<feature type="compositionally biased region" description="Low complexity" evidence="1">
    <location>
        <begin position="195"/>
        <end position="204"/>
    </location>
</feature>
<keyword evidence="2" id="KW-0472">Membrane</keyword>
<comment type="caution">
    <text evidence="3">The sequence shown here is derived from an EMBL/GenBank/DDBJ whole genome shotgun (WGS) entry which is preliminary data.</text>
</comment>
<gene>
    <name evidence="3" type="ORF">DI270_033215</name>
</gene>
<sequence>MNERDLRTLLVRATEDRPAGIDLMPSITPRPRRVLVPSLAALGAAALVTVIVTALPASQTSAQAQVAAALHTTSGESFRIHVQSGGRTWDGAFDPVRRVGVIAEAGDPSETRFVGDLMYQKPAGASKWEELPRVDERLRNAPPTAALVKLAPQDPQAALERLRAATDVREDGPASGPGWSGRRFAFTLTDGSGSGSDSDSGSGDAEFRSPALSGQVDVDDEGRVRRLEFDFPKDNHRLVMDIAGFGTPVTVTAPPPGEVVPGPVDASGGAKGEPAPDLKGRDAKPAAGKS</sequence>
<evidence type="ECO:0000256" key="2">
    <source>
        <dbReference type="SAM" id="Phobius"/>
    </source>
</evidence>
<keyword evidence="2" id="KW-1133">Transmembrane helix</keyword>
<dbReference type="EMBL" id="QFZU02000192">
    <property type="protein sequence ID" value="RGA00756.1"/>
    <property type="molecule type" value="Genomic_DNA"/>
</dbReference>
<evidence type="ECO:0000256" key="1">
    <source>
        <dbReference type="SAM" id="MobiDB-lite"/>
    </source>
</evidence>
<protein>
    <recommendedName>
        <fullName evidence="5">DUF2092 domain-containing protein</fullName>
    </recommendedName>
</protein>
<name>A0ABX9L9X9_9ACTN</name>
<dbReference type="Proteomes" id="UP000262538">
    <property type="component" value="Unassembled WGS sequence"/>
</dbReference>
<dbReference type="RefSeq" id="WP_117410153.1">
    <property type="nucleotide sequence ID" value="NZ_QFZU02000192.1"/>
</dbReference>
<feature type="region of interest" description="Disordered" evidence="1">
    <location>
        <begin position="166"/>
        <end position="219"/>
    </location>
</feature>
<feature type="transmembrane region" description="Helical" evidence="2">
    <location>
        <begin position="34"/>
        <end position="55"/>
    </location>
</feature>
<organism evidence="3 4">
    <name type="scientific">Microbispora triticiradicis</name>
    <dbReference type="NCBI Taxonomy" id="2200763"/>
    <lineage>
        <taxon>Bacteria</taxon>
        <taxon>Bacillati</taxon>
        <taxon>Actinomycetota</taxon>
        <taxon>Actinomycetes</taxon>
        <taxon>Streptosporangiales</taxon>
        <taxon>Streptosporangiaceae</taxon>
        <taxon>Microbispora</taxon>
    </lineage>
</organism>
<keyword evidence="4" id="KW-1185">Reference proteome</keyword>
<proteinExistence type="predicted"/>
<keyword evidence="2" id="KW-0812">Transmembrane</keyword>
<evidence type="ECO:0000313" key="3">
    <source>
        <dbReference type="EMBL" id="RGA00756.1"/>
    </source>
</evidence>
<dbReference type="Gene3D" id="2.50.20.20">
    <property type="match status" value="1"/>
</dbReference>
<accession>A0ABX9L9X9</accession>
<evidence type="ECO:0000313" key="4">
    <source>
        <dbReference type="Proteomes" id="UP000262538"/>
    </source>
</evidence>
<evidence type="ECO:0008006" key="5">
    <source>
        <dbReference type="Google" id="ProtNLM"/>
    </source>
</evidence>
<reference evidence="3 4" key="1">
    <citation type="submission" date="2018-08" db="EMBL/GenBank/DDBJ databases">
        <title>Microbispora. triticiradicis sp. nov., a novel actinomycete isolated from the root of wheat (Triticum aestivum L.)).</title>
        <authorList>
            <person name="Han C."/>
        </authorList>
    </citation>
    <scope>NUCLEOTIDE SEQUENCE [LARGE SCALE GENOMIC DNA]</scope>
    <source>
        <strain evidence="3 4">NEAU-HRDPA2-9</strain>
    </source>
</reference>
<feature type="compositionally biased region" description="Basic and acidic residues" evidence="1">
    <location>
        <begin position="274"/>
        <end position="284"/>
    </location>
</feature>
<feature type="region of interest" description="Disordered" evidence="1">
    <location>
        <begin position="248"/>
        <end position="290"/>
    </location>
</feature>